<feature type="compositionally biased region" description="Polar residues" evidence="2">
    <location>
        <begin position="39"/>
        <end position="52"/>
    </location>
</feature>
<dbReference type="SUPFAM" id="SSF48403">
    <property type="entry name" value="Ankyrin repeat"/>
    <property type="match status" value="1"/>
</dbReference>
<keyword evidence="4" id="KW-1185">Reference proteome</keyword>
<dbReference type="EMBL" id="BLLK01000038">
    <property type="protein sequence ID" value="GFH49784.1"/>
    <property type="molecule type" value="Genomic_DNA"/>
</dbReference>
<dbReference type="PROSITE" id="PS50088">
    <property type="entry name" value="ANK_REPEAT"/>
    <property type="match status" value="1"/>
</dbReference>
<reference evidence="3 4" key="1">
    <citation type="journal article" date="2021" name="Sci. Rep.">
        <title>The genome of the diatom Chaetoceros tenuissimus carries an ancient integrated fragment of an extant virus.</title>
        <authorList>
            <person name="Hongo Y."/>
            <person name="Kimura K."/>
            <person name="Takaki Y."/>
            <person name="Yoshida Y."/>
            <person name="Baba S."/>
            <person name="Kobayashi G."/>
            <person name="Nagasaki K."/>
            <person name="Hano T."/>
            <person name="Tomaru Y."/>
        </authorList>
    </citation>
    <scope>NUCLEOTIDE SEQUENCE [LARGE SCALE GENOMIC DNA]</scope>
    <source>
        <strain evidence="3 4">NIES-3715</strain>
    </source>
</reference>
<proteinExistence type="predicted"/>
<feature type="repeat" description="ANK" evidence="1">
    <location>
        <begin position="331"/>
        <end position="363"/>
    </location>
</feature>
<gene>
    <name evidence="3" type="ORF">CTEN210_06260</name>
</gene>
<name>A0AAD3CSB2_9STRA</name>
<evidence type="ECO:0000256" key="2">
    <source>
        <dbReference type="SAM" id="MobiDB-lite"/>
    </source>
</evidence>
<dbReference type="Pfam" id="PF12796">
    <property type="entry name" value="Ank_2"/>
    <property type="match status" value="1"/>
</dbReference>
<protein>
    <submittedName>
        <fullName evidence="3">Uncharacterized protein</fullName>
    </submittedName>
</protein>
<evidence type="ECO:0000313" key="3">
    <source>
        <dbReference type="EMBL" id="GFH49784.1"/>
    </source>
</evidence>
<dbReference type="AlphaFoldDB" id="A0AAD3CSB2"/>
<dbReference type="InterPro" id="IPR002110">
    <property type="entry name" value="Ankyrin_rpt"/>
</dbReference>
<evidence type="ECO:0000256" key="1">
    <source>
        <dbReference type="PROSITE-ProRule" id="PRU00023"/>
    </source>
</evidence>
<accession>A0AAD3CSB2</accession>
<evidence type="ECO:0000313" key="4">
    <source>
        <dbReference type="Proteomes" id="UP001054902"/>
    </source>
</evidence>
<feature type="region of interest" description="Disordered" evidence="2">
    <location>
        <begin position="39"/>
        <end position="61"/>
    </location>
</feature>
<dbReference type="PROSITE" id="PS50297">
    <property type="entry name" value="ANK_REP_REGION"/>
    <property type="match status" value="1"/>
</dbReference>
<comment type="caution">
    <text evidence="3">The sequence shown here is derived from an EMBL/GenBank/DDBJ whole genome shotgun (WGS) entry which is preliminary data.</text>
</comment>
<dbReference type="SMART" id="SM00248">
    <property type="entry name" value="ANK"/>
    <property type="match status" value="2"/>
</dbReference>
<dbReference type="Proteomes" id="UP001054902">
    <property type="component" value="Unassembled WGS sequence"/>
</dbReference>
<keyword evidence="1" id="KW-0040">ANK repeat</keyword>
<dbReference type="Gene3D" id="1.25.40.20">
    <property type="entry name" value="Ankyrin repeat-containing domain"/>
    <property type="match status" value="1"/>
</dbReference>
<sequence length="406" mass="45733">MAIEWTSPEGEKFSFTFNLSSDYAASNVKQVDGKIHITTSIPSDGTLSSPSEESAPKKGKVEEEVGYAKGYIIKRNYPNFHRDGDAVSNELHEFTFELYDKRGNKCKIPGSELASIPPSKGDMFLLDIVEIDKKYKGMDLGINFVHELLKNVSKTVGVCVMNPTISTKTSCRYRPSWSDLNTGTDKRDTYEMNRTFTVKLRKQFYRMGFRPVKDDSPTLVNKWFLSLNDYKTKIDVKETWLSKEDVQDIEMALTPRVYIKSEKDEALLSLIESMAELDNLKKDQINRLISDGASLTGINALHIAVACRRNDDVISYLIVEHNMPIDGRDENDNTPLHVAVAMENVSATAELLTRGASKSAVNKDGQTPMQVLKDQEKRLRAFGNMMGIGMSNISSESERIKLLLRM</sequence>
<dbReference type="InterPro" id="IPR036770">
    <property type="entry name" value="Ankyrin_rpt-contain_sf"/>
</dbReference>
<organism evidence="3 4">
    <name type="scientific">Chaetoceros tenuissimus</name>
    <dbReference type="NCBI Taxonomy" id="426638"/>
    <lineage>
        <taxon>Eukaryota</taxon>
        <taxon>Sar</taxon>
        <taxon>Stramenopiles</taxon>
        <taxon>Ochrophyta</taxon>
        <taxon>Bacillariophyta</taxon>
        <taxon>Coscinodiscophyceae</taxon>
        <taxon>Chaetocerotophycidae</taxon>
        <taxon>Chaetocerotales</taxon>
        <taxon>Chaetocerotaceae</taxon>
        <taxon>Chaetoceros</taxon>
    </lineage>
</organism>